<evidence type="ECO:0000256" key="1">
    <source>
        <dbReference type="ARBA" id="ARBA00005234"/>
    </source>
</evidence>
<evidence type="ECO:0000313" key="5">
    <source>
        <dbReference type="EMBL" id="KAF7998568.1"/>
    </source>
</evidence>
<protein>
    <recommendedName>
        <fullName evidence="4">Ubiquitin-like protease family profile domain-containing protein</fullName>
    </recommendedName>
</protein>
<accession>A0A835CYK6</accession>
<gene>
    <name evidence="5" type="ORF">HCN44_010976</name>
</gene>
<organism evidence="5 6">
    <name type="scientific">Aphidius gifuensis</name>
    <name type="common">Parasitoid wasp</name>
    <dbReference type="NCBI Taxonomy" id="684658"/>
    <lineage>
        <taxon>Eukaryota</taxon>
        <taxon>Metazoa</taxon>
        <taxon>Ecdysozoa</taxon>
        <taxon>Arthropoda</taxon>
        <taxon>Hexapoda</taxon>
        <taxon>Insecta</taxon>
        <taxon>Pterygota</taxon>
        <taxon>Neoptera</taxon>
        <taxon>Endopterygota</taxon>
        <taxon>Hymenoptera</taxon>
        <taxon>Apocrita</taxon>
        <taxon>Ichneumonoidea</taxon>
        <taxon>Braconidae</taxon>
        <taxon>Aphidiinae</taxon>
        <taxon>Aphidius</taxon>
    </lineage>
</organism>
<dbReference type="GO" id="GO:0008234">
    <property type="term" value="F:cysteine-type peptidase activity"/>
    <property type="evidence" value="ECO:0007669"/>
    <property type="project" value="InterPro"/>
</dbReference>
<dbReference type="AlphaFoldDB" id="A0A835CYK6"/>
<comment type="similarity">
    <text evidence="1">Belongs to the peptidase C48 family.</text>
</comment>
<keyword evidence="3" id="KW-0378">Hydrolase</keyword>
<dbReference type="OrthoDB" id="7700849at2759"/>
<dbReference type="Pfam" id="PF02902">
    <property type="entry name" value="Peptidase_C48"/>
    <property type="match status" value="1"/>
</dbReference>
<keyword evidence="2" id="KW-0645">Protease</keyword>
<dbReference type="InterPro" id="IPR038765">
    <property type="entry name" value="Papain-like_cys_pep_sf"/>
</dbReference>
<name>A0A835CYK6_APHGI</name>
<reference evidence="5 6" key="1">
    <citation type="submission" date="2020-08" db="EMBL/GenBank/DDBJ databases">
        <title>Aphidius gifuensis genome sequencing and assembly.</title>
        <authorList>
            <person name="Du Z."/>
        </authorList>
    </citation>
    <scope>NUCLEOTIDE SEQUENCE [LARGE SCALE GENOMIC DNA]</scope>
    <source>
        <strain evidence="5">YNYX2018</strain>
        <tissue evidence="5">Adults</tissue>
    </source>
</reference>
<comment type="caution">
    <text evidence="5">The sequence shown here is derived from an EMBL/GenBank/DDBJ whole genome shotgun (WGS) entry which is preliminary data.</text>
</comment>
<dbReference type="EMBL" id="JACMRX010000001">
    <property type="protein sequence ID" value="KAF7998568.1"/>
    <property type="molecule type" value="Genomic_DNA"/>
</dbReference>
<sequence length="384" mass="44877">MKRKNEENDITPKRQRTFKNMYTDDVDDVKNGRSVNRQAQAMIICAHRFFSQELAAGLPLNGYDDVWDMTSVALGWSRYTIKKYVKLAATNPIILTPGRIRSRKSIKLDVDEAVLHPIKEIVYDYSDNRQGRKINFTGETGTLRKLLKRNGFKWKRRDGRRFLIHKKEIAIKRVEFLSMFMESKKKGKNIIYLDITLLEENSQPKKFPDELNLQEKKCRKNLMEMEGMKTNNVSNNKENNVDLPSKIEKTNSQLESQNFISDLLKKPPTTKIGTFSNDELFVSDLLTLRPTMWLNDKVDIFSKKWMIIPIHLDNHWAVCIVNFIKKTVSYYDSQGRKDEGLLNIILQYLEAECNKRKSGNFSGWRVQHVDVSNLTTNKYIILKL</sequence>
<evidence type="ECO:0000256" key="2">
    <source>
        <dbReference type="ARBA" id="ARBA00022670"/>
    </source>
</evidence>
<feature type="domain" description="Ubiquitin-like protease family profile" evidence="4">
    <location>
        <begin position="223"/>
        <end position="384"/>
    </location>
</feature>
<dbReference type="InterPro" id="IPR003653">
    <property type="entry name" value="Peptidase_C48_C"/>
</dbReference>
<dbReference type="Proteomes" id="UP000639338">
    <property type="component" value="Unassembled WGS sequence"/>
</dbReference>
<evidence type="ECO:0000259" key="4">
    <source>
        <dbReference type="PROSITE" id="PS50600"/>
    </source>
</evidence>
<dbReference type="Gene3D" id="3.40.395.10">
    <property type="entry name" value="Adenoviral Proteinase, Chain A"/>
    <property type="match status" value="1"/>
</dbReference>
<dbReference type="SUPFAM" id="SSF54001">
    <property type="entry name" value="Cysteine proteinases"/>
    <property type="match status" value="1"/>
</dbReference>
<evidence type="ECO:0000313" key="6">
    <source>
        <dbReference type="Proteomes" id="UP000639338"/>
    </source>
</evidence>
<dbReference type="GO" id="GO:0006508">
    <property type="term" value="P:proteolysis"/>
    <property type="evidence" value="ECO:0007669"/>
    <property type="project" value="UniProtKB-KW"/>
</dbReference>
<dbReference type="PROSITE" id="PS50600">
    <property type="entry name" value="ULP_PROTEASE"/>
    <property type="match status" value="1"/>
</dbReference>
<keyword evidence="6" id="KW-1185">Reference proteome</keyword>
<proteinExistence type="inferred from homology"/>
<evidence type="ECO:0000256" key="3">
    <source>
        <dbReference type="ARBA" id="ARBA00022801"/>
    </source>
</evidence>